<keyword evidence="2" id="KW-1185">Reference proteome</keyword>
<reference evidence="1 2" key="1">
    <citation type="journal article" date="2017" name="Environ. Microbiol.">
        <title>Decay of the glycolytic pathway and adaptation to intranuclear parasitism within Enterocytozoonidae microsporidia.</title>
        <authorList>
            <person name="Wiredu Boakye D."/>
            <person name="Jaroenlak P."/>
            <person name="Prachumwat A."/>
            <person name="Williams T.A."/>
            <person name="Bateman K.S."/>
            <person name="Itsathitphaisarn O."/>
            <person name="Sritunyalucksana K."/>
            <person name="Paszkiewicz K.H."/>
            <person name="Moore K.A."/>
            <person name="Stentiford G.D."/>
            <person name="Williams B.A."/>
        </authorList>
    </citation>
    <scope>NUCLEOTIDE SEQUENCE [LARGE SCALE GENOMIC DNA]</scope>
    <source>
        <strain evidence="1 2">GB1</strain>
    </source>
</reference>
<dbReference type="OrthoDB" id="2195369at2759"/>
<evidence type="ECO:0008006" key="3">
    <source>
        <dbReference type="Google" id="ProtNLM"/>
    </source>
</evidence>
<accession>A0A1Y1S4F6</accession>
<organism evidence="1 2">
    <name type="scientific">Enterospora canceri</name>
    <dbReference type="NCBI Taxonomy" id="1081671"/>
    <lineage>
        <taxon>Eukaryota</taxon>
        <taxon>Fungi</taxon>
        <taxon>Fungi incertae sedis</taxon>
        <taxon>Microsporidia</taxon>
        <taxon>Enterocytozoonidae</taxon>
        <taxon>Enterospora</taxon>
    </lineage>
</organism>
<dbReference type="InterPro" id="IPR031523">
    <property type="entry name" value="Acetyltransf_15"/>
</dbReference>
<dbReference type="AlphaFoldDB" id="A0A1Y1S4F6"/>
<proteinExistence type="predicted"/>
<evidence type="ECO:0000313" key="2">
    <source>
        <dbReference type="Proteomes" id="UP000192639"/>
    </source>
</evidence>
<gene>
    <name evidence="1" type="ORF">ECANGB1_487</name>
</gene>
<name>A0A1Y1S4F6_9MICR</name>
<dbReference type="InterPro" id="IPR016181">
    <property type="entry name" value="Acyl_CoA_acyltransferase"/>
</dbReference>
<evidence type="ECO:0000313" key="1">
    <source>
        <dbReference type="EMBL" id="ORD93256.1"/>
    </source>
</evidence>
<dbReference type="Proteomes" id="UP000192639">
    <property type="component" value="Unassembled WGS sequence"/>
</dbReference>
<comment type="caution">
    <text evidence="1">The sequence shown here is derived from an EMBL/GenBank/DDBJ whole genome shotgun (WGS) entry which is preliminary data.</text>
</comment>
<dbReference type="EMBL" id="LWDP01000130">
    <property type="protein sequence ID" value="ORD93256.1"/>
    <property type="molecule type" value="Genomic_DNA"/>
</dbReference>
<dbReference type="SUPFAM" id="SSF55729">
    <property type="entry name" value="Acyl-CoA N-acyltransferases (Nat)"/>
    <property type="match status" value="1"/>
</dbReference>
<dbReference type="Gene3D" id="3.40.630.30">
    <property type="match status" value="1"/>
</dbReference>
<sequence>MRLLWILLEMTNCAIRMLRNGGIEYRCVKLDCNRSAVQSVKQMKPHLETIDKIFKGNVLFNYSTYNNTHIFMLLNGTELVAYLELKPTILVERGWRGKRTYKNFTFYMVCVPEKYRRKGFCKILMDFAVKSTISENGTKDVFFSMHLNSEDLSAPVSAKTYYQLGFRRAMWARYSFEEYIHSFENFRKNSVDLYELMKDETKGSGTGGMVALCCEAKDYASKKWPVPENFYELGRSLMTRMDARRRTYDSTFSG</sequence>
<dbReference type="VEuPathDB" id="MicrosporidiaDB:ECANGB1_487"/>
<dbReference type="Pfam" id="PF17013">
    <property type="entry name" value="Acetyltransf_15"/>
    <property type="match status" value="1"/>
</dbReference>
<protein>
    <recommendedName>
        <fullName evidence="3">N-acetyltransferase domain-containing protein</fullName>
    </recommendedName>
</protein>